<proteinExistence type="predicted"/>
<name>X1GER7_9ZZZZ</name>
<dbReference type="EMBL" id="BARU01015086">
    <property type="protein sequence ID" value="GAH40089.1"/>
    <property type="molecule type" value="Genomic_DNA"/>
</dbReference>
<gene>
    <name evidence="1" type="ORF">S03H2_26192</name>
</gene>
<dbReference type="AlphaFoldDB" id="X1GER7"/>
<feature type="non-terminal residue" evidence="1">
    <location>
        <position position="1"/>
    </location>
</feature>
<reference evidence="1" key="1">
    <citation type="journal article" date="2014" name="Front. Microbiol.">
        <title>High frequency of phylogenetically diverse reductive dehalogenase-homologous genes in deep subseafloor sedimentary metagenomes.</title>
        <authorList>
            <person name="Kawai M."/>
            <person name="Futagami T."/>
            <person name="Toyoda A."/>
            <person name="Takaki Y."/>
            <person name="Nishi S."/>
            <person name="Hori S."/>
            <person name="Arai W."/>
            <person name="Tsubouchi T."/>
            <person name="Morono Y."/>
            <person name="Uchiyama I."/>
            <person name="Ito T."/>
            <person name="Fujiyama A."/>
            <person name="Inagaki F."/>
            <person name="Takami H."/>
        </authorList>
    </citation>
    <scope>NUCLEOTIDE SEQUENCE</scope>
    <source>
        <strain evidence="1">Expedition CK06-06</strain>
    </source>
</reference>
<comment type="caution">
    <text evidence="1">The sequence shown here is derived from an EMBL/GenBank/DDBJ whole genome shotgun (WGS) entry which is preliminary data.</text>
</comment>
<organism evidence="1">
    <name type="scientific">marine sediment metagenome</name>
    <dbReference type="NCBI Taxonomy" id="412755"/>
    <lineage>
        <taxon>unclassified sequences</taxon>
        <taxon>metagenomes</taxon>
        <taxon>ecological metagenomes</taxon>
    </lineage>
</organism>
<accession>X1GER7</accession>
<evidence type="ECO:0000313" key="1">
    <source>
        <dbReference type="EMBL" id="GAH40089.1"/>
    </source>
</evidence>
<protein>
    <submittedName>
        <fullName evidence="1">Uncharacterized protein</fullName>
    </submittedName>
</protein>
<sequence length="89" mass="10169">GGGVMDEKVDKMIAIYKFIVQGSTMHADYLGLSPDQDELNQIRVDFFNDMVDMFSSLPKDDKGHIKVSDLKEQQKASWDLFIKLGKMIR</sequence>